<feature type="compositionally biased region" description="Polar residues" evidence="1">
    <location>
        <begin position="174"/>
        <end position="183"/>
    </location>
</feature>
<dbReference type="AlphaFoldDB" id="A0A8K0DWR8"/>
<feature type="compositionally biased region" description="Polar residues" evidence="1">
    <location>
        <begin position="243"/>
        <end position="275"/>
    </location>
</feature>
<evidence type="ECO:0000256" key="1">
    <source>
        <dbReference type="SAM" id="MobiDB-lite"/>
    </source>
</evidence>
<sequence>MQGQGSSIGSFPDTIDIGHGSVSNGSGMSQQTTLNNILNPVESRLSHYMSSGEMCVNARNHDAQGFVSSGQPTGSAPQNQIIDDGIKIEHGRPTSYNADHGAGTVSEERQFEPNNILFPGRACTSHSDNLVRSSFSQGSSSSHIRQNMNLNARYVGNSGNNGQDMAASIGPNLYKSSGQATDQTSCSSVSSDTVGTSSGSSGYIVGEHDVDSSSFGNWGLSCKRKALEGTSGQSYTGGGSSSFPQAENSAWQSGPANNNPSSTLRLSIPSRNSPCDSPPEQRNLRTGIAIRAVASDAYPSSSVVGNMESPLRNFGMEFDVGPQQESVPFNLSSVGSSRISSLCSPHQSPRAAPFRDSLNLRSATVIAANSGASQSQSHAMHNAGLSGNMHPFPWNRASNSRVGSFSSSFYLGKEVQNCEKKQT</sequence>
<evidence type="ECO:0000313" key="3">
    <source>
        <dbReference type="Proteomes" id="UP000796880"/>
    </source>
</evidence>
<evidence type="ECO:0000313" key="2">
    <source>
        <dbReference type="EMBL" id="KAF3435424.1"/>
    </source>
</evidence>
<dbReference type="Proteomes" id="UP000796880">
    <property type="component" value="Unassembled WGS sequence"/>
</dbReference>
<feature type="region of interest" description="Disordered" evidence="1">
    <location>
        <begin position="230"/>
        <end position="282"/>
    </location>
</feature>
<comment type="caution">
    <text evidence="2">The sequence shown here is derived from an EMBL/GenBank/DDBJ whole genome shotgun (WGS) entry which is preliminary data.</text>
</comment>
<reference evidence="2" key="1">
    <citation type="submission" date="2020-03" db="EMBL/GenBank/DDBJ databases">
        <title>A high-quality chromosome-level genome assembly of a woody plant with both climbing and erect habits, Rhamnella rubrinervis.</title>
        <authorList>
            <person name="Lu Z."/>
            <person name="Yang Y."/>
            <person name="Zhu X."/>
            <person name="Sun Y."/>
        </authorList>
    </citation>
    <scope>NUCLEOTIDE SEQUENCE</scope>
    <source>
        <strain evidence="2">BYM</strain>
        <tissue evidence="2">Leaf</tissue>
    </source>
</reference>
<dbReference type="EMBL" id="VOIH02000010">
    <property type="protein sequence ID" value="KAF3435424.1"/>
    <property type="molecule type" value="Genomic_DNA"/>
</dbReference>
<feature type="compositionally biased region" description="Polar residues" evidence="1">
    <location>
        <begin position="21"/>
        <end position="31"/>
    </location>
</feature>
<accession>A0A8K0DWR8</accession>
<proteinExistence type="predicted"/>
<feature type="region of interest" description="Disordered" evidence="1">
    <location>
        <begin position="1"/>
        <end position="31"/>
    </location>
</feature>
<dbReference type="OrthoDB" id="8062037at2759"/>
<keyword evidence="3" id="KW-1185">Reference proteome</keyword>
<organism evidence="2 3">
    <name type="scientific">Rhamnella rubrinervis</name>
    <dbReference type="NCBI Taxonomy" id="2594499"/>
    <lineage>
        <taxon>Eukaryota</taxon>
        <taxon>Viridiplantae</taxon>
        <taxon>Streptophyta</taxon>
        <taxon>Embryophyta</taxon>
        <taxon>Tracheophyta</taxon>
        <taxon>Spermatophyta</taxon>
        <taxon>Magnoliopsida</taxon>
        <taxon>eudicotyledons</taxon>
        <taxon>Gunneridae</taxon>
        <taxon>Pentapetalae</taxon>
        <taxon>rosids</taxon>
        <taxon>fabids</taxon>
        <taxon>Rosales</taxon>
        <taxon>Rhamnaceae</taxon>
        <taxon>rhamnoid group</taxon>
        <taxon>Rhamneae</taxon>
        <taxon>Rhamnella</taxon>
    </lineage>
</organism>
<gene>
    <name evidence="2" type="ORF">FNV43_RR22513</name>
</gene>
<feature type="region of interest" description="Disordered" evidence="1">
    <location>
        <begin position="162"/>
        <end position="199"/>
    </location>
</feature>
<feature type="compositionally biased region" description="Low complexity" evidence="1">
    <location>
        <begin position="184"/>
        <end position="199"/>
    </location>
</feature>
<name>A0A8K0DWR8_9ROSA</name>
<protein>
    <submittedName>
        <fullName evidence="2">Uncharacterized protein</fullName>
    </submittedName>
</protein>